<evidence type="ECO:0000256" key="2">
    <source>
        <dbReference type="ARBA" id="ARBA00009477"/>
    </source>
</evidence>
<feature type="domain" description="Multidrug resistance protein MdtA-like barrel-sandwich hybrid" evidence="6">
    <location>
        <begin position="96"/>
        <end position="215"/>
    </location>
</feature>
<dbReference type="Gene3D" id="2.40.30.170">
    <property type="match status" value="1"/>
</dbReference>
<dbReference type="InterPro" id="IPR006143">
    <property type="entry name" value="RND_pump_MFP"/>
</dbReference>
<accession>A0A4U3L1I9</accession>
<keyword evidence="4" id="KW-0175">Coiled coil</keyword>
<comment type="subcellular location">
    <subcellularLocation>
        <location evidence="1">Cell envelope</location>
    </subcellularLocation>
</comment>
<dbReference type="SUPFAM" id="SSF111369">
    <property type="entry name" value="HlyD-like secretion proteins"/>
    <property type="match status" value="1"/>
</dbReference>
<dbReference type="EMBL" id="SZQL01000007">
    <property type="protein sequence ID" value="TKK68652.1"/>
    <property type="molecule type" value="Genomic_DNA"/>
</dbReference>
<feature type="chain" id="PRO_5020238650" evidence="5">
    <location>
        <begin position="18"/>
        <end position="384"/>
    </location>
</feature>
<proteinExistence type="inferred from homology"/>
<keyword evidence="3" id="KW-0813">Transport</keyword>
<keyword evidence="9" id="KW-1185">Reference proteome</keyword>
<dbReference type="Proteomes" id="UP000305848">
    <property type="component" value="Unassembled WGS sequence"/>
</dbReference>
<dbReference type="OrthoDB" id="9806939at2"/>
<evidence type="ECO:0000256" key="1">
    <source>
        <dbReference type="ARBA" id="ARBA00004196"/>
    </source>
</evidence>
<dbReference type="Pfam" id="PF25917">
    <property type="entry name" value="BSH_RND"/>
    <property type="match status" value="1"/>
</dbReference>
<keyword evidence="5" id="KW-0732">Signal</keyword>
<dbReference type="PANTHER" id="PTHR30469:SF15">
    <property type="entry name" value="HLYD FAMILY OF SECRETION PROTEINS"/>
    <property type="match status" value="1"/>
</dbReference>
<dbReference type="GO" id="GO:1990281">
    <property type="term" value="C:efflux pump complex"/>
    <property type="evidence" value="ECO:0007669"/>
    <property type="project" value="TreeGrafter"/>
</dbReference>
<evidence type="ECO:0000313" key="8">
    <source>
        <dbReference type="EMBL" id="TKK68652.1"/>
    </source>
</evidence>
<feature type="domain" description="Multidrug resistance protein MdtA-like C-terminal permuted SH3" evidence="7">
    <location>
        <begin position="310"/>
        <end position="372"/>
    </location>
</feature>
<reference evidence="8 9" key="1">
    <citation type="submission" date="2019-05" db="EMBL/GenBank/DDBJ databases">
        <title>Panacibacter sp. strain 17mud1-8 Genome sequencing and assembly.</title>
        <authorList>
            <person name="Chhetri G."/>
        </authorList>
    </citation>
    <scope>NUCLEOTIDE SEQUENCE [LARGE SCALE GENOMIC DNA]</scope>
    <source>
        <strain evidence="8 9">17mud1-8</strain>
    </source>
</reference>
<evidence type="ECO:0000259" key="6">
    <source>
        <dbReference type="Pfam" id="PF25917"/>
    </source>
</evidence>
<comment type="caution">
    <text evidence="8">The sequence shown here is derived from an EMBL/GenBank/DDBJ whole genome shotgun (WGS) entry which is preliminary data.</text>
</comment>
<organism evidence="8 9">
    <name type="scientific">Ilyomonas limi</name>
    <dbReference type="NCBI Taxonomy" id="2575867"/>
    <lineage>
        <taxon>Bacteria</taxon>
        <taxon>Pseudomonadati</taxon>
        <taxon>Bacteroidota</taxon>
        <taxon>Chitinophagia</taxon>
        <taxon>Chitinophagales</taxon>
        <taxon>Chitinophagaceae</taxon>
        <taxon>Ilyomonas</taxon>
    </lineage>
</organism>
<dbReference type="NCBIfam" id="TIGR01730">
    <property type="entry name" value="RND_mfp"/>
    <property type="match status" value="1"/>
</dbReference>
<name>A0A4U3L1I9_9BACT</name>
<evidence type="ECO:0000259" key="7">
    <source>
        <dbReference type="Pfam" id="PF25967"/>
    </source>
</evidence>
<feature type="signal peptide" evidence="5">
    <location>
        <begin position="1"/>
        <end position="17"/>
    </location>
</feature>
<evidence type="ECO:0000256" key="5">
    <source>
        <dbReference type="SAM" id="SignalP"/>
    </source>
</evidence>
<dbReference type="PROSITE" id="PS51257">
    <property type="entry name" value="PROKAR_LIPOPROTEIN"/>
    <property type="match status" value="1"/>
</dbReference>
<evidence type="ECO:0000256" key="4">
    <source>
        <dbReference type="SAM" id="Coils"/>
    </source>
</evidence>
<dbReference type="Gene3D" id="2.40.50.100">
    <property type="match status" value="1"/>
</dbReference>
<dbReference type="Gene3D" id="2.40.420.20">
    <property type="match status" value="1"/>
</dbReference>
<feature type="coiled-coil region" evidence="4">
    <location>
        <begin position="27"/>
        <end position="54"/>
    </location>
</feature>
<dbReference type="RefSeq" id="WP_137261840.1">
    <property type="nucleotide sequence ID" value="NZ_SZQL01000007.1"/>
</dbReference>
<protein>
    <submittedName>
        <fullName evidence="8">Efflux RND transporter periplasmic adaptor subunit</fullName>
    </submittedName>
</protein>
<dbReference type="AlphaFoldDB" id="A0A4U3L1I9"/>
<dbReference type="Gene3D" id="1.10.287.470">
    <property type="entry name" value="Helix hairpin bin"/>
    <property type="match status" value="1"/>
</dbReference>
<dbReference type="PANTHER" id="PTHR30469">
    <property type="entry name" value="MULTIDRUG RESISTANCE PROTEIN MDTA"/>
    <property type="match status" value="1"/>
</dbReference>
<dbReference type="Pfam" id="PF25967">
    <property type="entry name" value="RND-MFP_C"/>
    <property type="match status" value="1"/>
</dbReference>
<dbReference type="GO" id="GO:0015562">
    <property type="term" value="F:efflux transmembrane transporter activity"/>
    <property type="evidence" value="ECO:0007669"/>
    <property type="project" value="TreeGrafter"/>
</dbReference>
<dbReference type="InterPro" id="IPR058625">
    <property type="entry name" value="MdtA-like_BSH"/>
</dbReference>
<sequence>MHKIITIVALFAVVLLAACGNNGDNTLQGKKKKLEDLKAQQIKLNEDIAKLQADIAKLDPSAAQEAKAKLVAITTVQPDTFTHYIDLQGKVDAENIAYVTPQNQGGQVQAIYVKQGDYVKKGQLLMKLNNEAATTQLGPLQVQLNNAEDILRRRQTLWQQGIGTEVELTNARATVEGLQKQINAINVQLGQYNVYAPMSGVAETVNIKVGETFSPQTATIAGIQIVNISNLKVTANVPENYLGQVKEGSNIRISFPDINKTINAKVSLTGKVIDPNSRSFYIEAHLPSDNSFHPNQIAVVQIQDYSNKGAITVPVNTLQTDEEGKFVLVAVNENGKLIARKRTVAMGKMYDDTLEITSGLQPGDQIITQGYQGLYDGQLITTKA</sequence>
<evidence type="ECO:0000256" key="3">
    <source>
        <dbReference type="ARBA" id="ARBA00022448"/>
    </source>
</evidence>
<dbReference type="InterPro" id="IPR058627">
    <property type="entry name" value="MdtA-like_C"/>
</dbReference>
<gene>
    <name evidence="8" type="ORF">FC093_11080</name>
</gene>
<comment type="similarity">
    <text evidence="2">Belongs to the membrane fusion protein (MFP) (TC 8.A.1) family.</text>
</comment>
<evidence type="ECO:0000313" key="9">
    <source>
        <dbReference type="Proteomes" id="UP000305848"/>
    </source>
</evidence>